<accession>T1JRE6</accession>
<reference evidence="10" key="2">
    <citation type="submission" date="2015-06" db="UniProtKB">
        <authorList>
            <consortium name="EnsemblMetazoa"/>
        </authorList>
    </citation>
    <scope>IDENTIFICATION</scope>
</reference>
<dbReference type="PANTHER" id="PTHR12000">
    <property type="entry name" value="HEMOGLOBINASE FAMILY MEMBER"/>
    <property type="match status" value="1"/>
</dbReference>
<evidence type="ECO:0000256" key="5">
    <source>
        <dbReference type="ARBA" id="ARBA00022729"/>
    </source>
</evidence>
<keyword evidence="4" id="KW-0645">Protease</keyword>
<evidence type="ECO:0000256" key="9">
    <source>
        <dbReference type="SAM" id="SignalP"/>
    </source>
</evidence>
<keyword evidence="7" id="KW-0788">Thiol protease</keyword>
<comment type="catalytic activity">
    <reaction evidence="1">
        <text>Hydrolysis of proteins and small molecule substrates at -Asn-|-Xaa- bonds.</text>
        <dbReference type="EC" id="3.4.22.34"/>
    </reaction>
</comment>
<dbReference type="InterPro" id="IPR046427">
    <property type="entry name" value="Legumain_prodom_sf"/>
</dbReference>
<feature type="active site" description="Nucleophile" evidence="8">
    <location>
        <position position="191"/>
    </location>
</feature>
<evidence type="ECO:0000256" key="3">
    <source>
        <dbReference type="ARBA" id="ARBA00012628"/>
    </source>
</evidence>
<dbReference type="AlphaFoldDB" id="T1JRE6"/>
<feature type="chain" id="PRO_5004590653" description="legumain" evidence="9">
    <location>
        <begin position="20"/>
        <end position="447"/>
    </location>
</feature>
<dbReference type="FunFam" id="3.40.50.1460:FF:000006">
    <property type="entry name" value="Legumain"/>
    <property type="match status" value="1"/>
</dbReference>
<dbReference type="EnsemblMetazoa" id="tetur01g06610.1">
    <property type="protein sequence ID" value="tetur01g06610.1"/>
    <property type="gene ID" value="tetur01g06610"/>
</dbReference>
<reference evidence="11" key="1">
    <citation type="submission" date="2011-08" db="EMBL/GenBank/DDBJ databases">
        <authorList>
            <person name="Rombauts S."/>
        </authorList>
    </citation>
    <scope>NUCLEOTIDE SEQUENCE</scope>
    <source>
        <strain evidence="11">London</strain>
    </source>
</reference>
<dbReference type="Gene3D" id="1.10.132.130">
    <property type="match status" value="1"/>
</dbReference>
<dbReference type="GO" id="GO:0051603">
    <property type="term" value="P:proteolysis involved in protein catabolic process"/>
    <property type="evidence" value="ECO:0007669"/>
    <property type="project" value="TreeGrafter"/>
</dbReference>
<dbReference type="Proteomes" id="UP000015104">
    <property type="component" value="Unassembled WGS sequence"/>
</dbReference>
<keyword evidence="5 9" id="KW-0732">Signal</keyword>
<dbReference type="InterPro" id="IPR048501">
    <property type="entry name" value="Legum_prodom"/>
</dbReference>
<dbReference type="Gene3D" id="3.40.50.1460">
    <property type="match status" value="1"/>
</dbReference>
<dbReference type="PIRSF" id="PIRSF019663">
    <property type="entry name" value="Legumain"/>
    <property type="match status" value="1"/>
</dbReference>
<keyword evidence="6" id="KW-0378">Hydrolase</keyword>
<evidence type="ECO:0000256" key="6">
    <source>
        <dbReference type="ARBA" id="ARBA00022801"/>
    </source>
</evidence>
<dbReference type="EMBL" id="CAEY01000448">
    <property type="status" value="NOT_ANNOTATED_CDS"/>
    <property type="molecule type" value="Genomic_DNA"/>
</dbReference>
<dbReference type="HOGENOM" id="CLU_024160_2_0_1"/>
<dbReference type="CDD" id="cd21115">
    <property type="entry name" value="legumain_C"/>
    <property type="match status" value="1"/>
</dbReference>
<organism evidence="10 11">
    <name type="scientific">Tetranychus urticae</name>
    <name type="common">Two-spotted spider mite</name>
    <dbReference type="NCBI Taxonomy" id="32264"/>
    <lineage>
        <taxon>Eukaryota</taxon>
        <taxon>Metazoa</taxon>
        <taxon>Ecdysozoa</taxon>
        <taxon>Arthropoda</taxon>
        <taxon>Chelicerata</taxon>
        <taxon>Arachnida</taxon>
        <taxon>Acari</taxon>
        <taxon>Acariformes</taxon>
        <taxon>Trombidiformes</taxon>
        <taxon>Prostigmata</taxon>
        <taxon>Eleutherengona</taxon>
        <taxon>Raphignathae</taxon>
        <taxon>Tetranychoidea</taxon>
        <taxon>Tetranychidae</taxon>
        <taxon>Tetranychus</taxon>
    </lineage>
</organism>
<evidence type="ECO:0000256" key="2">
    <source>
        <dbReference type="ARBA" id="ARBA00009941"/>
    </source>
</evidence>
<evidence type="ECO:0000256" key="1">
    <source>
        <dbReference type="ARBA" id="ARBA00000810"/>
    </source>
</evidence>
<evidence type="ECO:0000256" key="8">
    <source>
        <dbReference type="PIRSR" id="PIRSR019663-1"/>
    </source>
</evidence>
<sequence length="447" mass="50321">MKLTLNLVLLTFCVTLGSTRTFLNQLPKDGSKIHAVIVAAAGGIENYLLQANTCHAYHILRSRGVPAENIIHMMPDDIANNPENPVPGKIFNEPNGTDVYAGCAKDYTGDEVNPENFMKILKGDKELAKKGKKVLTAGPEDHVLVYFNDHGDTGIICFPESVLTSDDLNKTITYMHQHQLYGKLTFYLVTCNSGSMFENILSPNINVYGVSSAKPDEPTYESFCDEPNFPFCLSDQFSYAWFKDTEHHDPTKETLETQYEDLVKKVEGSTPQQYGAKDIANEVIGEFEGDSKSSQASRLHEPKVNGLVSRRDAPLHYWRRRLKMAKDNEVDQVRSKLSTIVEGRRFYDRAIRNVINELCRAGFCSNANDVLSKHLSLFNHKAYSLVAKKFHSSCINLGVHSYALNYMYALANIIELQDDKFELQKLMHRMSRACAHHIGNHGFDAIV</sequence>
<dbReference type="PANTHER" id="PTHR12000:SF42">
    <property type="entry name" value="LEGUMAIN"/>
    <property type="match status" value="1"/>
</dbReference>
<dbReference type="PRINTS" id="PR00776">
    <property type="entry name" value="HEMOGLOBNASE"/>
</dbReference>
<feature type="signal peptide" evidence="9">
    <location>
        <begin position="1"/>
        <end position="19"/>
    </location>
</feature>
<proteinExistence type="inferred from homology"/>
<dbReference type="GO" id="GO:0004197">
    <property type="term" value="F:cysteine-type endopeptidase activity"/>
    <property type="evidence" value="ECO:0007669"/>
    <property type="project" value="UniProtKB-EC"/>
</dbReference>
<evidence type="ECO:0000256" key="7">
    <source>
        <dbReference type="ARBA" id="ARBA00022807"/>
    </source>
</evidence>
<comment type="similarity">
    <text evidence="2">Belongs to the peptidase C13 family.</text>
</comment>
<dbReference type="eggNOG" id="KOG1348">
    <property type="taxonomic scope" value="Eukaryota"/>
</dbReference>
<dbReference type="GO" id="GO:0006624">
    <property type="term" value="P:vacuolar protein processing"/>
    <property type="evidence" value="ECO:0007669"/>
    <property type="project" value="TreeGrafter"/>
</dbReference>
<dbReference type="Pfam" id="PF01650">
    <property type="entry name" value="Peptidase_C13"/>
    <property type="match status" value="1"/>
</dbReference>
<dbReference type="GO" id="GO:0005773">
    <property type="term" value="C:vacuole"/>
    <property type="evidence" value="ECO:0007669"/>
    <property type="project" value="GOC"/>
</dbReference>
<evidence type="ECO:0000256" key="4">
    <source>
        <dbReference type="ARBA" id="ARBA00022670"/>
    </source>
</evidence>
<dbReference type="EC" id="3.4.22.34" evidence="3"/>
<evidence type="ECO:0000313" key="11">
    <source>
        <dbReference type="Proteomes" id="UP000015104"/>
    </source>
</evidence>
<name>T1JRE6_TETUR</name>
<dbReference type="InterPro" id="IPR001096">
    <property type="entry name" value="Peptidase_C13"/>
</dbReference>
<protein>
    <recommendedName>
        <fullName evidence="3">legumain</fullName>
        <ecNumber evidence="3">3.4.22.34</ecNumber>
    </recommendedName>
</protein>
<feature type="active site" evidence="8">
    <location>
        <position position="150"/>
    </location>
</feature>
<keyword evidence="11" id="KW-1185">Reference proteome</keyword>
<evidence type="ECO:0000313" key="10">
    <source>
        <dbReference type="EnsemblMetazoa" id="tetur01g06610.1"/>
    </source>
</evidence>